<organism evidence="12">
    <name type="scientific">Picocystis salinarum</name>
    <dbReference type="NCBI Taxonomy" id="88271"/>
    <lineage>
        <taxon>Eukaryota</taxon>
        <taxon>Viridiplantae</taxon>
        <taxon>Chlorophyta</taxon>
        <taxon>Picocystophyceae</taxon>
        <taxon>Picocystales</taxon>
        <taxon>Picocystaceae</taxon>
        <taxon>Picocystis</taxon>
    </lineage>
</organism>
<evidence type="ECO:0000256" key="11">
    <source>
        <dbReference type="SAM" id="MobiDB-lite"/>
    </source>
</evidence>
<dbReference type="Pfam" id="PF07817">
    <property type="entry name" value="GLE1"/>
    <property type="match status" value="1"/>
</dbReference>
<name>A0A7S3XDU2_9CHLO</name>
<sequence length="563" mass="62323">MGTQVRTPTPVKVYGLPTESNGSFKVSYVDDDSEFDSESDGESPVHRTTPSTSGRRLSALRRSDVAARHLEQRMQEEAKASTAQLLATLDAEWESAAVGTEEVRLGGSSRIVVDAATQEQLQALRKRREMRDRRLKGLETALESEHKQFDAALAQKIKRQEEEAEAASMAAARAAAEAQKREEETEAAKERARLEKLKEEENKKVEEESKQKAEAAAARARAEEKDKADAKRQADSEAQDRTAVQQTGLRWGPPAQEFDSACSSALTKIRQAAESILSAGDSSTKKTRRNIDRKLGTYIAQISATQEQVVRKAGEIISSLEALKREGQALYSFGILSLCKRFISQVAAQVPQLPSFAFPVAEVAAEVCSRCPDVLLPLLGTLHEACPLTVPKLPVYMKSVYKSEAEFYRASGYRFLDSADDGTGGRPEATDDYLRRLKGFVAFYGAFTQVTNPRSTHGLDFAWMWLSRALNYLPCNRVVASALHAFLSSAGYAMGIRFGRQFQKLMSLIQTDVLPKLQTCKEDGAEAARMRLEAYIVRQEWRNPPEGRSLPRTDASSLTIHGY</sequence>
<keyword evidence="5" id="KW-0653">Protein transport</keyword>
<keyword evidence="8" id="KW-0539">Nucleus</keyword>
<dbReference type="GO" id="GO:0031369">
    <property type="term" value="F:translation initiation factor binding"/>
    <property type="evidence" value="ECO:0007669"/>
    <property type="project" value="TreeGrafter"/>
</dbReference>
<dbReference type="GO" id="GO:0005543">
    <property type="term" value="F:phospholipid binding"/>
    <property type="evidence" value="ECO:0007669"/>
    <property type="project" value="TreeGrafter"/>
</dbReference>
<dbReference type="GO" id="GO:0000822">
    <property type="term" value="F:inositol hexakisphosphate binding"/>
    <property type="evidence" value="ECO:0007669"/>
    <property type="project" value="TreeGrafter"/>
</dbReference>
<gene>
    <name evidence="12" type="ORF">PSAL00342_LOCUS3495</name>
</gene>
<reference evidence="12" key="1">
    <citation type="submission" date="2021-01" db="EMBL/GenBank/DDBJ databases">
        <authorList>
            <person name="Corre E."/>
            <person name="Pelletier E."/>
            <person name="Niang G."/>
            <person name="Scheremetjew M."/>
            <person name="Finn R."/>
            <person name="Kale V."/>
            <person name="Holt S."/>
            <person name="Cochrane G."/>
            <person name="Meng A."/>
            <person name="Brown T."/>
            <person name="Cohen L."/>
        </authorList>
    </citation>
    <scope>NUCLEOTIDE SEQUENCE</scope>
    <source>
        <strain evidence="12">CCMP1897</strain>
    </source>
</reference>
<dbReference type="EMBL" id="HBIS01003857">
    <property type="protein sequence ID" value="CAE0609676.1"/>
    <property type="molecule type" value="Transcribed_RNA"/>
</dbReference>
<feature type="compositionally biased region" description="Low complexity" evidence="11">
    <location>
        <begin position="166"/>
        <end position="177"/>
    </location>
</feature>
<dbReference type="PANTHER" id="PTHR12960:SF0">
    <property type="entry name" value="MRNA EXPORT FACTOR GLE1"/>
    <property type="match status" value="1"/>
</dbReference>
<dbReference type="GO" id="GO:0005737">
    <property type="term" value="C:cytoplasm"/>
    <property type="evidence" value="ECO:0007669"/>
    <property type="project" value="TreeGrafter"/>
</dbReference>
<evidence type="ECO:0000256" key="1">
    <source>
        <dbReference type="ARBA" id="ARBA00004567"/>
    </source>
</evidence>
<evidence type="ECO:0000256" key="3">
    <source>
        <dbReference type="ARBA" id="ARBA00022448"/>
    </source>
</evidence>
<feature type="compositionally biased region" description="Basic and acidic residues" evidence="11">
    <location>
        <begin position="178"/>
        <end position="213"/>
    </location>
</feature>
<evidence type="ECO:0000313" key="12">
    <source>
        <dbReference type="EMBL" id="CAE0609676.1"/>
    </source>
</evidence>
<dbReference type="InterPro" id="IPR038506">
    <property type="entry name" value="GLE1-like_sf"/>
</dbReference>
<dbReference type="InterPro" id="IPR012476">
    <property type="entry name" value="GLE1"/>
</dbReference>
<keyword evidence="3" id="KW-0813">Transport</keyword>
<comment type="subcellular location">
    <subcellularLocation>
        <location evidence="1">Nucleus</location>
        <location evidence="1">Nuclear pore complex</location>
    </subcellularLocation>
</comment>
<feature type="region of interest" description="Disordered" evidence="11">
    <location>
        <begin position="1"/>
        <end position="66"/>
    </location>
</feature>
<accession>A0A7S3XDU2</accession>
<dbReference type="GO" id="GO:0044614">
    <property type="term" value="C:nuclear pore cytoplasmic filaments"/>
    <property type="evidence" value="ECO:0007669"/>
    <property type="project" value="TreeGrafter"/>
</dbReference>
<evidence type="ECO:0000256" key="8">
    <source>
        <dbReference type="ARBA" id="ARBA00023242"/>
    </source>
</evidence>
<keyword evidence="4" id="KW-0509">mRNA transport</keyword>
<dbReference type="Gene3D" id="1.25.40.510">
    <property type="entry name" value="GLE1-like"/>
    <property type="match status" value="1"/>
</dbReference>
<keyword evidence="6" id="KW-0811">Translocation</keyword>
<evidence type="ECO:0000256" key="10">
    <source>
        <dbReference type="ARBA" id="ARBA00029983"/>
    </source>
</evidence>
<comment type="similarity">
    <text evidence="2">Belongs to the GLE1 family.</text>
</comment>
<dbReference type="AlphaFoldDB" id="A0A7S3XDU2"/>
<feature type="region of interest" description="Disordered" evidence="11">
    <location>
        <begin position="160"/>
        <end position="245"/>
    </location>
</feature>
<evidence type="ECO:0000256" key="5">
    <source>
        <dbReference type="ARBA" id="ARBA00022927"/>
    </source>
</evidence>
<evidence type="ECO:0000256" key="2">
    <source>
        <dbReference type="ARBA" id="ARBA00011056"/>
    </source>
</evidence>
<evidence type="ECO:0000256" key="6">
    <source>
        <dbReference type="ARBA" id="ARBA00023010"/>
    </source>
</evidence>
<protein>
    <recommendedName>
        <fullName evidence="9">mRNA export factor GLE1</fullName>
    </recommendedName>
    <alternativeName>
        <fullName evidence="10">Nucleoporin GLE1</fullName>
    </alternativeName>
</protein>
<dbReference type="GO" id="GO:0016973">
    <property type="term" value="P:poly(A)+ mRNA export from nucleus"/>
    <property type="evidence" value="ECO:0007669"/>
    <property type="project" value="InterPro"/>
</dbReference>
<evidence type="ECO:0000256" key="9">
    <source>
        <dbReference type="ARBA" id="ARBA00026227"/>
    </source>
</evidence>
<feature type="compositionally biased region" description="Acidic residues" evidence="11">
    <location>
        <begin position="29"/>
        <end position="41"/>
    </location>
</feature>
<feature type="compositionally biased region" description="Polar residues" evidence="11">
    <location>
        <begin position="46"/>
        <end position="55"/>
    </location>
</feature>
<dbReference type="GO" id="GO:0015031">
    <property type="term" value="P:protein transport"/>
    <property type="evidence" value="ECO:0007669"/>
    <property type="project" value="UniProtKB-KW"/>
</dbReference>
<feature type="compositionally biased region" description="Basic and acidic residues" evidence="11">
    <location>
        <begin position="220"/>
        <end position="240"/>
    </location>
</feature>
<evidence type="ECO:0000256" key="7">
    <source>
        <dbReference type="ARBA" id="ARBA00023132"/>
    </source>
</evidence>
<keyword evidence="7" id="KW-0906">Nuclear pore complex</keyword>
<proteinExistence type="inferred from homology"/>
<evidence type="ECO:0000256" key="4">
    <source>
        <dbReference type="ARBA" id="ARBA00022816"/>
    </source>
</evidence>
<dbReference type="PANTHER" id="PTHR12960">
    <property type="entry name" value="GLE-1-RELATED"/>
    <property type="match status" value="1"/>
</dbReference>